<dbReference type="OrthoDB" id="8062037at2759"/>
<keyword evidence="3" id="KW-0808">Transferase</keyword>
<feature type="compositionally biased region" description="Polar residues" evidence="9">
    <location>
        <begin position="41"/>
        <end position="50"/>
    </location>
</feature>
<dbReference type="EC" id="2.3.2.27" evidence="2"/>
<reference evidence="11" key="1">
    <citation type="submission" date="2022-04" db="EMBL/GenBank/DDBJ databases">
        <title>Carnegiea gigantea Genome sequencing and assembly v2.</title>
        <authorList>
            <person name="Copetti D."/>
            <person name="Sanderson M.J."/>
            <person name="Burquez A."/>
            <person name="Wojciechowski M.F."/>
        </authorList>
    </citation>
    <scope>NUCLEOTIDE SEQUENCE</scope>
    <source>
        <strain evidence="11">SGP5-SGP5p</strain>
        <tissue evidence="11">Aerial part</tissue>
    </source>
</reference>
<feature type="compositionally biased region" description="Low complexity" evidence="9">
    <location>
        <begin position="123"/>
        <end position="134"/>
    </location>
</feature>
<evidence type="ECO:0000256" key="5">
    <source>
        <dbReference type="ARBA" id="ARBA00022771"/>
    </source>
</evidence>
<evidence type="ECO:0000256" key="1">
    <source>
        <dbReference type="ARBA" id="ARBA00000900"/>
    </source>
</evidence>
<evidence type="ECO:0000313" key="11">
    <source>
        <dbReference type="EMBL" id="KAJ8453087.1"/>
    </source>
</evidence>
<accession>A0A9Q1QSP2</accession>
<feature type="region of interest" description="Disordered" evidence="9">
    <location>
        <begin position="1"/>
        <end position="162"/>
    </location>
</feature>
<keyword evidence="12" id="KW-1185">Reference proteome</keyword>
<evidence type="ECO:0000256" key="9">
    <source>
        <dbReference type="SAM" id="MobiDB-lite"/>
    </source>
</evidence>
<dbReference type="Proteomes" id="UP001153076">
    <property type="component" value="Unassembled WGS sequence"/>
</dbReference>
<feature type="compositionally biased region" description="Polar residues" evidence="9">
    <location>
        <begin position="15"/>
        <end position="32"/>
    </location>
</feature>
<dbReference type="PANTHER" id="PTHR22937">
    <property type="entry name" value="E3 UBIQUITIN-PROTEIN LIGASE RNF165"/>
    <property type="match status" value="1"/>
</dbReference>
<feature type="compositionally biased region" description="Polar residues" evidence="9">
    <location>
        <begin position="103"/>
        <end position="112"/>
    </location>
</feature>
<evidence type="ECO:0000256" key="3">
    <source>
        <dbReference type="ARBA" id="ARBA00022679"/>
    </source>
</evidence>
<evidence type="ECO:0000313" key="12">
    <source>
        <dbReference type="Proteomes" id="UP001153076"/>
    </source>
</evidence>
<dbReference type="PANTHER" id="PTHR22937:SF224">
    <property type="entry name" value="E3 UBIQUITIN-PROTEIN LIGASE MBR1-RELATED"/>
    <property type="match status" value="1"/>
</dbReference>
<evidence type="ECO:0000259" key="10">
    <source>
        <dbReference type="PROSITE" id="PS50089"/>
    </source>
</evidence>
<proteinExistence type="predicted"/>
<dbReference type="EMBL" id="JAKOGI010000002">
    <property type="protein sequence ID" value="KAJ8453087.1"/>
    <property type="molecule type" value="Genomic_DNA"/>
</dbReference>
<feature type="region of interest" description="Disordered" evidence="9">
    <location>
        <begin position="398"/>
        <end position="435"/>
    </location>
</feature>
<dbReference type="InterPro" id="IPR013083">
    <property type="entry name" value="Znf_RING/FYVE/PHD"/>
</dbReference>
<dbReference type="PROSITE" id="PS50089">
    <property type="entry name" value="ZF_RING_2"/>
    <property type="match status" value="1"/>
</dbReference>
<keyword evidence="4" id="KW-0479">Metal-binding</keyword>
<dbReference type="Pfam" id="PF13639">
    <property type="entry name" value="zf-RING_2"/>
    <property type="match status" value="1"/>
</dbReference>
<evidence type="ECO:0000256" key="6">
    <source>
        <dbReference type="ARBA" id="ARBA00022786"/>
    </source>
</evidence>
<comment type="catalytic activity">
    <reaction evidence="1">
        <text>S-ubiquitinyl-[E2 ubiquitin-conjugating enzyme]-L-cysteine + [acceptor protein]-L-lysine = [E2 ubiquitin-conjugating enzyme]-L-cysteine + N(6)-ubiquitinyl-[acceptor protein]-L-lysine.</text>
        <dbReference type="EC" id="2.3.2.27"/>
    </reaction>
</comment>
<dbReference type="GO" id="GO:0061630">
    <property type="term" value="F:ubiquitin protein ligase activity"/>
    <property type="evidence" value="ECO:0007669"/>
    <property type="project" value="UniProtKB-EC"/>
</dbReference>
<dbReference type="Gene3D" id="3.30.40.10">
    <property type="entry name" value="Zinc/RING finger domain, C3HC4 (zinc finger)"/>
    <property type="match status" value="1"/>
</dbReference>
<dbReference type="SUPFAM" id="SSF57850">
    <property type="entry name" value="RING/U-box"/>
    <property type="match status" value="1"/>
</dbReference>
<evidence type="ECO:0000256" key="2">
    <source>
        <dbReference type="ARBA" id="ARBA00012483"/>
    </source>
</evidence>
<feature type="domain" description="RING-type" evidence="10">
    <location>
        <begin position="499"/>
        <end position="552"/>
    </location>
</feature>
<dbReference type="InterPro" id="IPR001841">
    <property type="entry name" value="Znf_RING"/>
</dbReference>
<gene>
    <name evidence="11" type="ORF">Cgig2_014850</name>
</gene>
<sequence length="557" mass="60379">MAGMNNHGADESVIDLNSTLHDNVNQDTTSLSKGPDGLNIAESSRGNTGPTEDLILKISDHTAPSEFPGLSAGSPEDNHGASKSSNISGSRDLEFEPRLSLGPSPNNVSHSLRTPDISRPEKGASSAGGSALSGKGKEVQVPEAASSSCPRQMDSNRPNGHSAVHSHGFLPPQTPYQMNFQQHPLRNMAGLHVSPDLVPHQSTTVYPGMPQGYFDQRMHLSGQQNPMLVNALETTNAPLHSEFHPHPASQPMWFNEFAIGSSAPNMSQMMLGPSMWRNVPQFPFTVNSNVRTEVPAERGQVPAMGNISQQPRPQSPAIGNIGAYGSTFTHSELHQWHAPPIPYEPNYRAANQQTLSAYPPWPPSHQNGLGPDAQYIDLAPCLHHTTYGYFLDTMRVPGPGNQSHNPYAPGPSISQSSNHPGRHAVPQTAQPMEVPTNTEDWMIPELYEGTRADQGNASLRVQAETLIGPIEVVELAVSVRFLDLGFGRVLEGFKTTTCICVTVVDFLELILELPLEEYVGGEVIGMVDCGHEFHPDCIKQWLVLKNQCPVCKTKALA</sequence>
<name>A0A9Q1QSP2_9CARY</name>
<dbReference type="InterPro" id="IPR045191">
    <property type="entry name" value="MBR1/2-like"/>
</dbReference>
<keyword evidence="7" id="KW-0862">Zinc</keyword>
<evidence type="ECO:0000256" key="4">
    <source>
        <dbReference type="ARBA" id="ARBA00022723"/>
    </source>
</evidence>
<comment type="caution">
    <text evidence="11">The sequence shown here is derived from an EMBL/GenBank/DDBJ whole genome shotgun (WGS) entry which is preliminary data.</text>
</comment>
<dbReference type="GO" id="GO:0008270">
    <property type="term" value="F:zinc ion binding"/>
    <property type="evidence" value="ECO:0007669"/>
    <property type="project" value="UniProtKB-KW"/>
</dbReference>
<dbReference type="AlphaFoldDB" id="A0A9Q1QSP2"/>
<evidence type="ECO:0000256" key="7">
    <source>
        <dbReference type="ARBA" id="ARBA00022833"/>
    </source>
</evidence>
<feature type="compositionally biased region" description="Polar residues" evidence="9">
    <location>
        <begin position="145"/>
        <end position="159"/>
    </location>
</feature>
<protein>
    <recommendedName>
        <fullName evidence="2">RING-type E3 ubiquitin transferase</fullName>
        <ecNumber evidence="2">2.3.2.27</ecNumber>
    </recommendedName>
</protein>
<keyword evidence="5 8" id="KW-0863">Zinc-finger</keyword>
<organism evidence="11 12">
    <name type="scientific">Carnegiea gigantea</name>
    <dbReference type="NCBI Taxonomy" id="171969"/>
    <lineage>
        <taxon>Eukaryota</taxon>
        <taxon>Viridiplantae</taxon>
        <taxon>Streptophyta</taxon>
        <taxon>Embryophyta</taxon>
        <taxon>Tracheophyta</taxon>
        <taxon>Spermatophyta</taxon>
        <taxon>Magnoliopsida</taxon>
        <taxon>eudicotyledons</taxon>
        <taxon>Gunneridae</taxon>
        <taxon>Pentapetalae</taxon>
        <taxon>Caryophyllales</taxon>
        <taxon>Cactineae</taxon>
        <taxon>Cactaceae</taxon>
        <taxon>Cactoideae</taxon>
        <taxon>Echinocereeae</taxon>
        <taxon>Carnegiea</taxon>
    </lineage>
</organism>
<keyword evidence="6" id="KW-0833">Ubl conjugation pathway</keyword>
<evidence type="ECO:0000256" key="8">
    <source>
        <dbReference type="PROSITE-ProRule" id="PRU00175"/>
    </source>
</evidence>